<organism evidence="2 3">
    <name type="scientific">Flavobacterium orientale</name>
    <dbReference type="NCBI Taxonomy" id="1756020"/>
    <lineage>
        <taxon>Bacteria</taxon>
        <taxon>Pseudomonadati</taxon>
        <taxon>Bacteroidota</taxon>
        <taxon>Flavobacteriia</taxon>
        <taxon>Flavobacteriales</taxon>
        <taxon>Flavobacteriaceae</taxon>
        <taxon>Flavobacterium</taxon>
    </lineage>
</organism>
<evidence type="ECO:0000313" key="2">
    <source>
        <dbReference type="EMBL" id="GGD21594.1"/>
    </source>
</evidence>
<comment type="caution">
    <text evidence="2">The sequence shown here is derived from an EMBL/GenBank/DDBJ whole genome shotgun (WGS) entry which is preliminary data.</text>
</comment>
<reference evidence="2" key="1">
    <citation type="journal article" date="2014" name="Int. J. Syst. Evol. Microbiol.">
        <title>Complete genome sequence of Corynebacterium casei LMG S-19264T (=DSM 44701T), isolated from a smear-ripened cheese.</title>
        <authorList>
            <consortium name="US DOE Joint Genome Institute (JGI-PGF)"/>
            <person name="Walter F."/>
            <person name="Albersmeier A."/>
            <person name="Kalinowski J."/>
            <person name="Ruckert C."/>
        </authorList>
    </citation>
    <scope>NUCLEOTIDE SEQUENCE</scope>
    <source>
        <strain evidence="2">CGMCC 1.12506</strain>
    </source>
</reference>
<dbReference type="RefSeq" id="WP_188361440.1">
    <property type="nucleotide sequence ID" value="NZ_BMFG01000003.1"/>
</dbReference>
<name>A0A916XZA5_9FLAO</name>
<evidence type="ECO:0000256" key="1">
    <source>
        <dbReference type="SAM" id="SignalP"/>
    </source>
</evidence>
<dbReference type="Proteomes" id="UP000625735">
    <property type="component" value="Unassembled WGS sequence"/>
</dbReference>
<reference evidence="2" key="2">
    <citation type="submission" date="2020-09" db="EMBL/GenBank/DDBJ databases">
        <authorList>
            <person name="Sun Q."/>
            <person name="Zhou Y."/>
        </authorList>
    </citation>
    <scope>NUCLEOTIDE SEQUENCE</scope>
    <source>
        <strain evidence="2">CGMCC 1.12506</strain>
    </source>
</reference>
<accession>A0A916XZA5</accession>
<keyword evidence="3" id="KW-1185">Reference proteome</keyword>
<keyword evidence="1" id="KW-0732">Signal</keyword>
<dbReference type="Pfam" id="PF08309">
    <property type="entry name" value="LVIVD"/>
    <property type="match status" value="3"/>
</dbReference>
<feature type="chain" id="PRO_5037617241" description="LVIVD repeat-containing protein" evidence="1">
    <location>
        <begin position="22"/>
        <end position="413"/>
    </location>
</feature>
<sequence>MKTIRFFLSFLLFLPFFGCTSDDGPSETAVFAVPIVKSLDAIRSGITVTGARETNSDGKIYVSQNYLFYIAQEEGIHIFDNQNPASPQNIAFIALEGVHDIAVKGNHLYADNFVDLVTFDISSIQNITVINTLQNVFSFYPVFPDEAEFYDYTVMPNANEIIVGYHLETKKRPYGMEIDFANDALIGAQGPDIVGVGGSYARFQINNNALYVIEPFHLNVINISNPLQPVYVSPIYMTEWFGGGQFETLFKQKDYLFVGATNGMFVFNATDEFNPYYVSGFSHATACDPVVVNQTTAYITVRGGTTCGAIEDQINVIDISNISNPTLLSTYLIAEPYGLGYRSNTLYVCCKNGGLKVFDATNGSALSLENTYADIVTDVIPLDSHLIAVGMNKIIQYNYGPNFTLQQLSVVNF</sequence>
<feature type="signal peptide" evidence="1">
    <location>
        <begin position="1"/>
        <end position="21"/>
    </location>
</feature>
<dbReference type="InterPro" id="IPR013211">
    <property type="entry name" value="LVIVD"/>
</dbReference>
<dbReference type="AlphaFoldDB" id="A0A916XZA5"/>
<gene>
    <name evidence="2" type="ORF">GCM10011343_10000</name>
</gene>
<dbReference type="InterPro" id="IPR011044">
    <property type="entry name" value="Quino_amine_DH_bsu"/>
</dbReference>
<proteinExistence type="predicted"/>
<protein>
    <recommendedName>
        <fullName evidence="4">LVIVD repeat-containing protein</fullName>
    </recommendedName>
</protein>
<dbReference type="EMBL" id="BMFG01000003">
    <property type="protein sequence ID" value="GGD21594.1"/>
    <property type="molecule type" value="Genomic_DNA"/>
</dbReference>
<dbReference type="SUPFAM" id="SSF50969">
    <property type="entry name" value="YVTN repeat-like/Quinoprotein amine dehydrogenase"/>
    <property type="match status" value="1"/>
</dbReference>
<evidence type="ECO:0008006" key="4">
    <source>
        <dbReference type="Google" id="ProtNLM"/>
    </source>
</evidence>
<evidence type="ECO:0000313" key="3">
    <source>
        <dbReference type="Proteomes" id="UP000625735"/>
    </source>
</evidence>